<dbReference type="EMBL" id="CAADRP010001112">
    <property type="protein sequence ID" value="VFU35136.1"/>
    <property type="molecule type" value="Genomic_DNA"/>
</dbReference>
<organism evidence="1">
    <name type="scientific">Salix viminalis</name>
    <name type="common">Common osier</name>
    <name type="synonym">Basket willow</name>
    <dbReference type="NCBI Taxonomy" id="40686"/>
    <lineage>
        <taxon>Eukaryota</taxon>
        <taxon>Viridiplantae</taxon>
        <taxon>Streptophyta</taxon>
        <taxon>Embryophyta</taxon>
        <taxon>Tracheophyta</taxon>
        <taxon>Spermatophyta</taxon>
        <taxon>Magnoliopsida</taxon>
        <taxon>eudicotyledons</taxon>
        <taxon>Gunneridae</taxon>
        <taxon>Pentapetalae</taxon>
        <taxon>rosids</taxon>
        <taxon>fabids</taxon>
        <taxon>Malpighiales</taxon>
        <taxon>Salicaceae</taxon>
        <taxon>Saliceae</taxon>
        <taxon>Salix</taxon>
    </lineage>
</organism>
<name>A0A6N2LCS2_SALVM</name>
<dbReference type="AlphaFoldDB" id="A0A6N2LCS2"/>
<protein>
    <submittedName>
        <fullName evidence="1">Uncharacterized protein</fullName>
    </submittedName>
</protein>
<sequence length="92" mass="10997">MLRGLDPTWDIDWLSRPLIKLNSTLYLFFYYRHSFPNTAKETEKRGRETLLCYLLIKTHRNQGGRWTTIMDQEGIICLFQGRLISRIRSFGQ</sequence>
<gene>
    <name evidence="1" type="ORF">SVIM_LOCUS173500</name>
</gene>
<proteinExistence type="predicted"/>
<accession>A0A6N2LCS2</accession>
<evidence type="ECO:0000313" key="1">
    <source>
        <dbReference type="EMBL" id="VFU35136.1"/>
    </source>
</evidence>
<reference evidence="1" key="1">
    <citation type="submission" date="2019-03" db="EMBL/GenBank/DDBJ databases">
        <authorList>
            <person name="Mank J."/>
            <person name="Almeida P."/>
        </authorList>
    </citation>
    <scope>NUCLEOTIDE SEQUENCE</scope>
    <source>
        <strain evidence="1">78183</strain>
    </source>
</reference>